<gene>
    <name evidence="5" type="ORF">BN13_720021</name>
</gene>
<keyword evidence="6" id="KW-1185">Reference proteome</keyword>
<keyword evidence="2 5" id="KW-0012">Acyltransferase</keyword>
<proteinExistence type="predicted"/>
<dbReference type="GO" id="GO:0003841">
    <property type="term" value="F:1-acylglycerol-3-phosphate O-acyltransferase activity"/>
    <property type="evidence" value="ECO:0007669"/>
    <property type="project" value="TreeGrafter"/>
</dbReference>
<sequence length="254" mass="28125">MTSDEPTITEPPRAYRGVVKVLRPVLMAVTKRHWSGVENLPRTGGFVVCPNHVSYTDFLALAHLMYDSGRPVFFLGKSGLFETPVIGRIITAADQIPVYRGTERAVDAYRAAVQAVRDGKAVAMYPEGTLTRDPGVWPMKGKTGAARVALETRCPVIPIAMYGPEQLLAPYSSRLRLFPRKTMRIVVGSPVFLDDLYGRADADAAREATDRIMAAITRQLAEVRGEDAPAEAYDARKEGAPAFGKPPRRWRRRR</sequence>
<dbReference type="InterPro" id="IPR002123">
    <property type="entry name" value="Plipid/glycerol_acylTrfase"/>
</dbReference>
<dbReference type="OrthoDB" id="9806008at2"/>
<dbReference type="GO" id="GO:0005886">
    <property type="term" value="C:plasma membrane"/>
    <property type="evidence" value="ECO:0007669"/>
    <property type="project" value="TreeGrafter"/>
</dbReference>
<feature type="region of interest" description="Disordered" evidence="3">
    <location>
        <begin position="225"/>
        <end position="254"/>
    </location>
</feature>
<dbReference type="PANTHER" id="PTHR10434">
    <property type="entry name" value="1-ACYL-SN-GLYCEROL-3-PHOSPHATE ACYLTRANSFERASE"/>
    <property type="match status" value="1"/>
</dbReference>
<name>A0A077MGH3_9MICO</name>
<evidence type="ECO:0000256" key="1">
    <source>
        <dbReference type="ARBA" id="ARBA00022679"/>
    </source>
</evidence>
<dbReference type="SMART" id="SM00563">
    <property type="entry name" value="PlsC"/>
    <property type="match status" value="1"/>
</dbReference>
<dbReference type="Pfam" id="PF01553">
    <property type="entry name" value="Acyltransferase"/>
    <property type="match status" value="1"/>
</dbReference>
<accession>A0A077MGH3</accession>
<dbReference type="CDD" id="cd07989">
    <property type="entry name" value="LPLAT_AGPAT-like"/>
    <property type="match status" value="1"/>
</dbReference>
<dbReference type="AlphaFoldDB" id="A0A077MGH3"/>
<organism evidence="5 6">
    <name type="scientific">Nostocoides jenkinsii Ben 74</name>
    <dbReference type="NCBI Taxonomy" id="1193518"/>
    <lineage>
        <taxon>Bacteria</taxon>
        <taxon>Bacillati</taxon>
        <taxon>Actinomycetota</taxon>
        <taxon>Actinomycetes</taxon>
        <taxon>Micrococcales</taxon>
        <taxon>Intrasporangiaceae</taxon>
        <taxon>Nostocoides</taxon>
    </lineage>
</organism>
<dbReference type="Proteomes" id="UP000035720">
    <property type="component" value="Unassembled WGS sequence"/>
</dbReference>
<reference evidence="5 6" key="1">
    <citation type="journal article" date="2013" name="ISME J.">
        <title>A metabolic model for members of the genus Tetrasphaera involved in enhanced biological phosphorus removal.</title>
        <authorList>
            <person name="Kristiansen R."/>
            <person name="Nguyen H.T.T."/>
            <person name="Saunders A.M."/>
            <person name="Nielsen J.L."/>
            <person name="Wimmer R."/>
            <person name="Le V.Q."/>
            <person name="McIlroy S.J."/>
            <person name="Petrovski S."/>
            <person name="Seviour R.J."/>
            <person name="Calteau A."/>
            <person name="Nielsen K.L."/>
            <person name="Nielsen P.H."/>
        </authorList>
    </citation>
    <scope>NUCLEOTIDE SEQUENCE [LARGE SCALE GENOMIC DNA]</scope>
    <source>
        <strain evidence="5 6">Ben 74</strain>
    </source>
</reference>
<feature type="domain" description="Phospholipid/glycerol acyltransferase" evidence="4">
    <location>
        <begin position="46"/>
        <end position="164"/>
    </location>
</feature>
<evidence type="ECO:0000259" key="4">
    <source>
        <dbReference type="SMART" id="SM00563"/>
    </source>
</evidence>
<dbReference type="EMBL" id="CAJC01000186">
    <property type="protein sequence ID" value="CCI54467.1"/>
    <property type="molecule type" value="Genomic_DNA"/>
</dbReference>
<dbReference type="STRING" id="1193518.BN13_720021"/>
<evidence type="ECO:0000313" key="6">
    <source>
        <dbReference type="Proteomes" id="UP000035720"/>
    </source>
</evidence>
<dbReference type="GO" id="GO:0006654">
    <property type="term" value="P:phosphatidic acid biosynthetic process"/>
    <property type="evidence" value="ECO:0007669"/>
    <property type="project" value="TreeGrafter"/>
</dbReference>
<keyword evidence="1 5" id="KW-0808">Transferase</keyword>
<dbReference type="SUPFAM" id="SSF69593">
    <property type="entry name" value="Glycerol-3-phosphate (1)-acyltransferase"/>
    <property type="match status" value="1"/>
</dbReference>
<evidence type="ECO:0000313" key="5">
    <source>
        <dbReference type="EMBL" id="CCI54467.1"/>
    </source>
</evidence>
<protein>
    <submittedName>
        <fullName evidence="5">Putative acyltransferase</fullName>
    </submittedName>
</protein>
<evidence type="ECO:0000256" key="3">
    <source>
        <dbReference type="SAM" id="MobiDB-lite"/>
    </source>
</evidence>
<evidence type="ECO:0000256" key="2">
    <source>
        <dbReference type="ARBA" id="ARBA00023315"/>
    </source>
</evidence>
<feature type="compositionally biased region" description="Basic and acidic residues" evidence="3">
    <location>
        <begin position="225"/>
        <end position="239"/>
    </location>
</feature>
<comment type="caution">
    <text evidence="5">The sequence shown here is derived from an EMBL/GenBank/DDBJ whole genome shotgun (WGS) entry which is preliminary data.</text>
</comment>
<dbReference type="PANTHER" id="PTHR10434:SF55">
    <property type="entry name" value="POSSIBLE ACYLTRANSFERASE"/>
    <property type="match status" value="1"/>
</dbReference>
<dbReference type="RefSeq" id="WP_048546998.1">
    <property type="nucleotide sequence ID" value="NZ_HF571038.1"/>
</dbReference>